<protein>
    <recommendedName>
        <fullName evidence="5">Indoleamine 2,3-dioxygenase</fullName>
    </recommendedName>
</protein>
<proteinExistence type="predicted"/>
<reference evidence="3 4" key="1">
    <citation type="submission" date="2017-09" db="EMBL/GenBank/DDBJ databases">
        <title>Depth-based differentiation of microbial function through sediment-hosted aquifers and enrichment of novel symbionts in the deep terrestrial subsurface.</title>
        <authorList>
            <person name="Probst A.J."/>
            <person name="Ladd B."/>
            <person name="Jarett J.K."/>
            <person name="Geller-Mcgrath D.E."/>
            <person name="Sieber C.M."/>
            <person name="Emerson J.B."/>
            <person name="Anantharaman K."/>
            <person name="Thomas B.C."/>
            <person name="Malmstrom R."/>
            <person name="Stieglmeier M."/>
            <person name="Klingl A."/>
            <person name="Woyke T."/>
            <person name="Ryan C.M."/>
            <person name="Banfield J.F."/>
        </authorList>
    </citation>
    <scope>NUCLEOTIDE SEQUENCE [LARGE SCALE GENOMIC DNA]</scope>
    <source>
        <strain evidence="3">CG10_big_fil_rev_8_21_14_0_10_36_16</strain>
    </source>
</reference>
<evidence type="ECO:0000313" key="4">
    <source>
        <dbReference type="Proteomes" id="UP000228496"/>
    </source>
</evidence>
<accession>A0A2J0Q6K8</accession>
<dbReference type="Gene3D" id="1.20.58.480">
    <property type="match status" value="1"/>
</dbReference>
<dbReference type="EMBL" id="PCXQ01000006">
    <property type="protein sequence ID" value="PJE50496.1"/>
    <property type="molecule type" value="Genomic_DNA"/>
</dbReference>
<gene>
    <name evidence="3" type="ORF">COV29_03755</name>
</gene>
<dbReference type="PANTHER" id="PTHR28657:SF5">
    <property type="entry name" value="INDOLEAMINE 2,3-DIOXYGENASE"/>
    <property type="match status" value="1"/>
</dbReference>
<evidence type="ECO:0000256" key="1">
    <source>
        <dbReference type="ARBA" id="ARBA00022723"/>
    </source>
</evidence>
<keyword evidence="2" id="KW-0408">Iron</keyword>
<organism evidence="3 4">
    <name type="scientific">Candidatus Yanofskybacteria bacterium CG10_big_fil_rev_8_21_14_0_10_36_16</name>
    <dbReference type="NCBI Taxonomy" id="1975096"/>
    <lineage>
        <taxon>Bacteria</taxon>
        <taxon>Candidatus Yanofskyibacteriota</taxon>
    </lineage>
</organism>
<dbReference type="PANTHER" id="PTHR28657">
    <property type="entry name" value="INDOLEAMINE 2,3-DIOXYGENASE"/>
    <property type="match status" value="1"/>
</dbReference>
<keyword evidence="1" id="KW-0479">Metal-binding</keyword>
<dbReference type="Proteomes" id="UP000228496">
    <property type="component" value="Unassembled WGS sequence"/>
</dbReference>
<name>A0A2J0Q6K8_9BACT</name>
<dbReference type="SUPFAM" id="SSF140959">
    <property type="entry name" value="Indolic compounds 2,3-dioxygenase-like"/>
    <property type="match status" value="1"/>
</dbReference>
<comment type="caution">
    <text evidence="3">The sequence shown here is derived from an EMBL/GenBank/DDBJ whole genome shotgun (WGS) entry which is preliminary data.</text>
</comment>
<dbReference type="AlphaFoldDB" id="A0A2J0Q6K8"/>
<dbReference type="GO" id="GO:0016491">
    <property type="term" value="F:oxidoreductase activity"/>
    <property type="evidence" value="ECO:0007669"/>
    <property type="project" value="UniProtKB-ARBA"/>
</dbReference>
<evidence type="ECO:0000256" key="2">
    <source>
        <dbReference type="ARBA" id="ARBA00023004"/>
    </source>
</evidence>
<dbReference type="GO" id="GO:0019441">
    <property type="term" value="P:L-tryptophan catabolic process to kynurenine"/>
    <property type="evidence" value="ECO:0007669"/>
    <property type="project" value="InterPro"/>
</dbReference>
<sequence length="400" mass="45848">MNLEEVEIHGFKIMNECGVSTTTGFLPDKLLEVFPSNANIGLNEFLRWLDWSASMLPNLIASKNVKELVDGMPKANFWFEDIPKVVLNRIALISTMIAHAYFRECCPYESIGKSVEDESVYSLPRNLAISIFYSTKLLGMRPALNYGLYTLFNFKKKNPSEELRADNSEMLVSFTGSISENWFEAIHHNVESVFSPSIHHLAMACILSYQDNLDEEAIADCLEKALDPNIEVIDVLKLMRKNCDPQEYYNKIRLFYTMPQNVVFEGVKELEDRPQRNLGQTGGQSPFEHFRKAVLGIRHNDSYYPLMRQCMHLGFRKFVEWADNKSRIREVVLNAKGNKRLLGAYNALVLQVGQWEEEHNRLVLEFIKSQSGGESHGTGTTPLPWLDKIHEQTMSHIIFG</sequence>
<evidence type="ECO:0000313" key="3">
    <source>
        <dbReference type="EMBL" id="PJE50496.1"/>
    </source>
</evidence>
<dbReference type="Pfam" id="PF01231">
    <property type="entry name" value="IDO"/>
    <property type="match status" value="1"/>
</dbReference>
<dbReference type="GO" id="GO:0046872">
    <property type="term" value="F:metal ion binding"/>
    <property type="evidence" value="ECO:0007669"/>
    <property type="project" value="UniProtKB-KW"/>
</dbReference>
<evidence type="ECO:0008006" key="5">
    <source>
        <dbReference type="Google" id="ProtNLM"/>
    </source>
</evidence>
<dbReference type="InterPro" id="IPR037217">
    <property type="entry name" value="Trp/Indoleamine_2_3_dOase-like"/>
</dbReference>
<dbReference type="InterPro" id="IPR000898">
    <property type="entry name" value="Indolamine_dOase"/>
</dbReference>
<dbReference type="GO" id="GO:0020037">
    <property type="term" value="F:heme binding"/>
    <property type="evidence" value="ECO:0007669"/>
    <property type="project" value="InterPro"/>
</dbReference>